<feature type="compositionally biased region" description="Polar residues" evidence="1">
    <location>
        <begin position="42"/>
        <end position="52"/>
    </location>
</feature>
<organism evidence="2 3">
    <name type="scientific">Echria macrotheca</name>
    <dbReference type="NCBI Taxonomy" id="438768"/>
    <lineage>
        <taxon>Eukaryota</taxon>
        <taxon>Fungi</taxon>
        <taxon>Dikarya</taxon>
        <taxon>Ascomycota</taxon>
        <taxon>Pezizomycotina</taxon>
        <taxon>Sordariomycetes</taxon>
        <taxon>Sordariomycetidae</taxon>
        <taxon>Sordariales</taxon>
        <taxon>Schizotheciaceae</taxon>
        <taxon>Echria</taxon>
    </lineage>
</organism>
<proteinExistence type="predicted"/>
<feature type="compositionally biased region" description="Polar residues" evidence="1">
    <location>
        <begin position="1"/>
        <end position="19"/>
    </location>
</feature>
<comment type="caution">
    <text evidence="2">The sequence shown here is derived from an EMBL/GenBank/DDBJ whole genome shotgun (WGS) entry which is preliminary data.</text>
</comment>
<dbReference type="EMBL" id="MU839828">
    <property type="protein sequence ID" value="KAK1759116.1"/>
    <property type="molecule type" value="Genomic_DNA"/>
</dbReference>
<protein>
    <submittedName>
        <fullName evidence="2">Uncharacterized protein</fullName>
    </submittedName>
</protein>
<accession>A0AAJ0F8I0</accession>
<name>A0AAJ0F8I0_9PEZI</name>
<feature type="compositionally biased region" description="Acidic residues" evidence="1">
    <location>
        <begin position="26"/>
        <end position="41"/>
    </location>
</feature>
<gene>
    <name evidence="2" type="ORF">QBC47DRAFT_371084</name>
</gene>
<sequence>MSPTRHSGATQQPRSSATQLPREEPNVDAESPELQDIEDVENNLNGPSQNANDGDGDDSSESENRFMYSVDQIVAIFTEFYQFLARLHYDPANLKFPPPEGWPQLAPDHVGSWKEDLALDVIRHLPYFSWGSPATQLDYKSHLVDYSTCGPEFFAEPDWWEEYMDYNDSCNPRMCFIIAKGHESYGQQWVVDAEHGQIYVESLRCDRSGPYDLRVFLRGVMEKYRNLELISSPGRVTLDGSRVPERHGRVSEEEIMAEKAPFGETDVSVQFVRQVYRDYGWPNSFQREECQKYINDLMTRLEEAGLESWERDWKS</sequence>
<feature type="region of interest" description="Disordered" evidence="1">
    <location>
        <begin position="1"/>
        <end position="62"/>
    </location>
</feature>
<dbReference type="Proteomes" id="UP001239445">
    <property type="component" value="Unassembled WGS sequence"/>
</dbReference>
<evidence type="ECO:0000313" key="2">
    <source>
        <dbReference type="EMBL" id="KAK1759116.1"/>
    </source>
</evidence>
<evidence type="ECO:0000313" key="3">
    <source>
        <dbReference type="Proteomes" id="UP001239445"/>
    </source>
</evidence>
<reference evidence="2" key="1">
    <citation type="submission" date="2023-06" db="EMBL/GenBank/DDBJ databases">
        <title>Genome-scale phylogeny and comparative genomics of the fungal order Sordariales.</title>
        <authorList>
            <consortium name="Lawrence Berkeley National Laboratory"/>
            <person name="Hensen N."/>
            <person name="Bonometti L."/>
            <person name="Westerberg I."/>
            <person name="Brannstrom I.O."/>
            <person name="Guillou S."/>
            <person name="Cros-Aarteil S."/>
            <person name="Calhoun S."/>
            <person name="Haridas S."/>
            <person name="Kuo A."/>
            <person name="Mondo S."/>
            <person name="Pangilinan J."/>
            <person name="Riley R."/>
            <person name="Labutti K."/>
            <person name="Andreopoulos B."/>
            <person name="Lipzen A."/>
            <person name="Chen C."/>
            <person name="Yanf M."/>
            <person name="Daum C."/>
            <person name="Ng V."/>
            <person name="Clum A."/>
            <person name="Steindorff A."/>
            <person name="Ohm R."/>
            <person name="Martin F."/>
            <person name="Silar P."/>
            <person name="Natvig D."/>
            <person name="Lalanne C."/>
            <person name="Gautier V."/>
            <person name="Ament-Velasquez S.L."/>
            <person name="Kruys A."/>
            <person name="Hutchinson M.I."/>
            <person name="Powell A.J."/>
            <person name="Barry K."/>
            <person name="Miller A.N."/>
            <person name="Grigoriev I.V."/>
            <person name="Debuchy R."/>
            <person name="Gladieux P."/>
            <person name="Thoren M.H."/>
            <person name="Johannesson H."/>
        </authorList>
    </citation>
    <scope>NUCLEOTIDE SEQUENCE</scope>
    <source>
        <strain evidence="2">PSN4</strain>
    </source>
</reference>
<keyword evidence="3" id="KW-1185">Reference proteome</keyword>
<evidence type="ECO:0000256" key="1">
    <source>
        <dbReference type="SAM" id="MobiDB-lite"/>
    </source>
</evidence>
<dbReference type="AlphaFoldDB" id="A0AAJ0F8I0"/>